<dbReference type="AlphaFoldDB" id="A0ABD3QJ63"/>
<dbReference type="PANTHER" id="PTHR42743:SF11">
    <property type="entry name" value="AMINODEOXYCHORISMATE LYASE"/>
    <property type="match status" value="1"/>
</dbReference>
<dbReference type="PANTHER" id="PTHR42743">
    <property type="entry name" value="AMINO-ACID AMINOTRANSFERASE"/>
    <property type="match status" value="1"/>
</dbReference>
<dbReference type="InterPro" id="IPR027417">
    <property type="entry name" value="P-loop_NTPase"/>
</dbReference>
<evidence type="ECO:0000256" key="1">
    <source>
        <dbReference type="ARBA" id="ARBA00009320"/>
    </source>
</evidence>
<dbReference type="Gene3D" id="3.40.50.300">
    <property type="entry name" value="P-loop containing nucleotide triphosphate hydrolases"/>
    <property type="match status" value="1"/>
</dbReference>
<dbReference type="Gene3D" id="3.20.10.10">
    <property type="entry name" value="D-amino Acid Aminotransferase, subunit A, domain 2"/>
    <property type="match status" value="1"/>
</dbReference>
<dbReference type="SUPFAM" id="SSF56752">
    <property type="entry name" value="D-aminoacid aminotransferase-like PLP-dependent enzymes"/>
    <property type="match status" value="1"/>
</dbReference>
<dbReference type="Gene3D" id="3.30.470.10">
    <property type="match status" value="1"/>
</dbReference>
<comment type="caution">
    <text evidence="2">The sequence shown here is derived from an EMBL/GenBank/DDBJ whole genome shotgun (WGS) entry which is preliminary data.</text>
</comment>
<evidence type="ECO:0000313" key="3">
    <source>
        <dbReference type="Proteomes" id="UP001516023"/>
    </source>
</evidence>
<proteinExistence type="inferred from homology"/>
<reference evidence="2 3" key="1">
    <citation type="journal article" date="2020" name="G3 (Bethesda)">
        <title>Improved Reference Genome for Cyclotella cryptica CCMP332, a Model for Cell Wall Morphogenesis, Salinity Adaptation, and Lipid Production in Diatoms (Bacillariophyta).</title>
        <authorList>
            <person name="Roberts W.R."/>
            <person name="Downey K.M."/>
            <person name="Ruck E.C."/>
            <person name="Traller J.C."/>
            <person name="Alverson A.J."/>
        </authorList>
    </citation>
    <scope>NUCLEOTIDE SEQUENCE [LARGE SCALE GENOMIC DNA]</scope>
    <source>
        <strain evidence="2 3">CCMP332</strain>
    </source>
</reference>
<dbReference type="FunFam" id="3.30.470.10:FF:000010">
    <property type="entry name" value="Branched-chain-amino-acid aminotransferase-like protein 1"/>
    <property type="match status" value="1"/>
</dbReference>
<dbReference type="SUPFAM" id="SSF52540">
    <property type="entry name" value="P-loop containing nucleoside triphosphate hydrolases"/>
    <property type="match status" value="1"/>
</dbReference>
<dbReference type="InterPro" id="IPR043132">
    <property type="entry name" value="BCAT-like_C"/>
</dbReference>
<dbReference type="Pfam" id="PF01063">
    <property type="entry name" value="Aminotran_4"/>
    <property type="match status" value="1"/>
</dbReference>
<dbReference type="GO" id="GO:0046394">
    <property type="term" value="P:carboxylic acid biosynthetic process"/>
    <property type="evidence" value="ECO:0007669"/>
    <property type="project" value="UniProtKB-ARBA"/>
</dbReference>
<dbReference type="InterPro" id="IPR050571">
    <property type="entry name" value="Class-IV_PLP-Dep_Aminotrnsfr"/>
</dbReference>
<comment type="similarity">
    <text evidence="1">Belongs to the class-IV pyridoxal-phosphate-dependent aminotransferase family.</text>
</comment>
<dbReference type="Pfam" id="PF19798">
    <property type="entry name" value="Sulfotransfer_5"/>
    <property type="match status" value="1"/>
</dbReference>
<dbReference type="InterPro" id="IPR043131">
    <property type="entry name" value="BCAT-like_N"/>
</dbReference>
<name>A0ABD3QJ63_9STRA</name>
<sequence>MTAVPYTITVIHCWSAPRSRSTALLYSFESRGDDTVALDEPLYRRWLQEKLHGSVDQGISRPYSDHLLQGIAPENDHNEWRWTREKQCFNERMYHAIATLIERHSIHEQSEGHRSSGIIFNKQMAKFAHLFDFDCNFETPSSSSASTKSNNDTHDESTKWKLKCQSLLQANTNIRVRHKHVLLIRDPLSVLGSWMGKSGDVHKNNVHVDEVGIVQLLDVYSKVLGGCMNSCGDSRTTSNNGSGAGVVVIDSDDLASRPIQSLQMLCEALDVDYRDSMLRWKRGEHECDGPWAKWWYQDVWESSGWDAAIEDRNGGSSSGINHPRTRRYQTVPLELMPILRMSLPAYTFLRTGTLSYQRRALASPPSGKLYEDPRNEHVLVYVGSSSSGGRILPRDMAGISPFDSSVQGGDATWEGIRVYNGRIFHLDQHLNRLFRSAKALGFENMHTRTDIIEAIFRVLAANGMRDGAHMRLTLTRGEKCTSSMNPRFNVYGTTLIILPEWKPTEGATTYDNTNGISLITAGCCRRSPPSALDNKIHHNNMIQNILPKIQANNAGAADAIMLDVEGFVAETNATNIFLVRYDSAGSDCHPLDLDGGDEPSGCNHAVLVTPSADHCLPGITRDTVLLLARELGIATEVRRVSLSEFYCADEVFTTGTMGELTPVTVIDGRVVREKGKRKGVVTDRLQRAYKDAVEKRLDWSTEIPPFC</sequence>
<dbReference type="EMBL" id="JABMIG020000035">
    <property type="protein sequence ID" value="KAL3799978.1"/>
    <property type="molecule type" value="Genomic_DNA"/>
</dbReference>
<gene>
    <name evidence="2" type="ORF">HJC23_007451</name>
</gene>
<dbReference type="InterPro" id="IPR001544">
    <property type="entry name" value="Aminotrans_IV"/>
</dbReference>
<evidence type="ECO:0008006" key="4">
    <source>
        <dbReference type="Google" id="ProtNLM"/>
    </source>
</evidence>
<accession>A0ABD3QJ63</accession>
<dbReference type="InterPro" id="IPR036038">
    <property type="entry name" value="Aminotransferase-like"/>
</dbReference>
<organism evidence="2 3">
    <name type="scientific">Cyclotella cryptica</name>
    <dbReference type="NCBI Taxonomy" id="29204"/>
    <lineage>
        <taxon>Eukaryota</taxon>
        <taxon>Sar</taxon>
        <taxon>Stramenopiles</taxon>
        <taxon>Ochrophyta</taxon>
        <taxon>Bacillariophyta</taxon>
        <taxon>Coscinodiscophyceae</taxon>
        <taxon>Thalassiosirophycidae</taxon>
        <taxon>Stephanodiscales</taxon>
        <taxon>Stephanodiscaceae</taxon>
        <taxon>Cyclotella</taxon>
    </lineage>
</organism>
<protein>
    <recommendedName>
        <fullName evidence="4">Branched-chain-amino-acid transaminase</fullName>
    </recommendedName>
</protein>
<dbReference type="Proteomes" id="UP001516023">
    <property type="component" value="Unassembled WGS sequence"/>
</dbReference>
<keyword evidence="3" id="KW-1185">Reference proteome</keyword>
<evidence type="ECO:0000313" key="2">
    <source>
        <dbReference type="EMBL" id="KAL3799978.1"/>
    </source>
</evidence>